<dbReference type="SMART" id="SM00212">
    <property type="entry name" value="UBCc"/>
    <property type="match status" value="1"/>
</dbReference>
<dbReference type="SUPFAM" id="SSF54495">
    <property type="entry name" value="UBC-like"/>
    <property type="match status" value="1"/>
</dbReference>
<dbReference type="Pfam" id="PF00179">
    <property type="entry name" value="UQ_con"/>
    <property type="match status" value="1"/>
</dbReference>
<dbReference type="EMBL" id="JAADJG010000247">
    <property type="protein sequence ID" value="KAF4450521.1"/>
    <property type="molecule type" value="Genomic_DNA"/>
</dbReference>
<dbReference type="Gene3D" id="1.20.120.1020">
    <property type="entry name" value="Prion-inhibition and propagation, HeLo domain"/>
    <property type="match status" value="1"/>
</dbReference>
<evidence type="ECO:0000259" key="1">
    <source>
        <dbReference type="PROSITE" id="PS50127"/>
    </source>
</evidence>
<dbReference type="InterPro" id="IPR029498">
    <property type="entry name" value="HeLo_dom"/>
</dbReference>
<proteinExistence type="predicted"/>
<sequence length="481" mass="54372">MEVAGLVIGIVGLAGIFKTALEAWEFVDSARDQAESFKFLRTRLDNQRAIFLIWAERMGFGSPGGYNKSLDRPALRARQIANTLKQITILFSNTDELIQLYGLSIHSTEGHANGSPMTRSGDASIAIFRTRYNRVRAMVRSKRQLSILSERTQLQQSISLWRKMRWSIRDEKKTETLVTKIGALVADLEGLTRDIQAVKTREQYATEVVADISEAALHAIEDSSRAGENVISSAASIRLSSLRQAETLASASIASTSFFTAKSDGSKANGSEVDRHLNGIDAWVVDFSNIKQANLQVCERLAEMFPRYECYENSTRLYKETRRMAEEVKLDDWYTISPLNESYPDKFLGTFRGPEGTPYEGGIFHVRINAVKDYPFKPPRMWFLTKILHPNVDKHGAICMDIREEWSPQIRLVKLVVAVASLLDEPVWDNPIGGNMPLEWTTDRQLFDLRAREWTRRFATGNIINPGERDDGFYNVTESAT</sequence>
<gene>
    <name evidence="2" type="ORF">F53441_6376</name>
</gene>
<comment type="caution">
    <text evidence="2">The sequence shown here is derived from an EMBL/GenBank/DDBJ whole genome shotgun (WGS) entry which is preliminary data.</text>
</comment>
<keyword evidence="3" id="KW-1185">Reference proteome</keyword>
<dbReference type="InterPro" id="IPR016135">
    <property type="entry name" value="UBQ-conjugating_enzyme/RWD"/>
</dbReference>
<dbReference type="InterPro" id="IPR000608">
    <property type="entry name" value="UBC"/>
</dbReference>
<dbReference type="AlphaFoldDB" id="A0A8H4KIR3"/>
<dbReference type="PANTHER" id="PTHR24068">
    <property type="entry name" value="UBIQUITIN-CONJUGATING ENZYME E2"/>
    <property type="match status" value="1"/>
</dbReference>
<reference evidence="2" key="1">
    <citation type="submission" date="2020-01" db="EMBL/GenBank/DDBJ databases">
        <title>Identification and distribution of gene clusters putatively required for synthesis of sphingolipid metabolism inhibitors in phylogenetically diverse species of the filamentous fungus Fusarium.</title>
        <authorList>
            <person name="Kim H.-S."/>
            <person name="Busman M."/>
            <person name="Brown D.W."/>
            <person name="Divon H."/>
            <person name="Uhlig S."/>
            <person name="Proctor R.H."/>
        </authorList>
    </citation>
    <scope>NUCLEOTIDE SEQUENCE</scope>
    <source>
        <strain evidence="2">NRRL 53441</strain>
    </source>
</reference>
<name>A0A8H4KIR3_9HYPO</name>
<accession>A0A8H4KIR3</accession>
<dbReference type="Proteomes" id="UP000605986">
    <property type="component" value="Unassembled WGS sequence"/>
</dbReference>
<evidence type="ECO:0000313" key="2">
    <source>
        <dbReference type="EMBL" id="KAF4450521.1"/>
    </source>
</evidence>
<organism evidence="2 3">
    <name type="scientific">Fusarium austroafricanum</name>
    <dbReference type="NCBI Taxonomy" id="2364996"/>
    <lineage>
        <taxon>Eukaryota</taxon>
        <taxon>Fungi</taxon>
        <taxon>Dikarya</taxon>
        <taxon>Ascomycota</taxon>
        <taxon>Pezizomycotina</taxon>
        <taxon>Sordariomycetes</taxon>
        <taxon>Hypocreomycetidae</taxon>
        <taxon>Hypocreales</taxon>
        <taxon>Nectriaceae</taxon>
        <taxon>Fusarium</taxon>
        <taxon>Fusarium concolor species complex</taxon>
    </lineage>
</organism>
<dbReference type="InterPro" id="IPR038305">
    <property type="entry name" value="HeLo_sf"/>
</dbReference>
<feature type="domain" description="UBC core" evidence="1">
    <location>
        <begin position="312"/>
        <end position="460"/>
    </location>
</feature>
<dbReference type="OrthoDB" id="20872at2759"/>
<dbReference type="Gene3D" id="3.10.110.10">
    <property type="entry name" value="Ubiquitin Conjugating Enzyme"/>
    <property type="match status" value="1"/>
</dbReference>
<dbReference type="Pfam" id="PF14479">
    <property type="entry name" value="HeLo"/>
    <property type="match status" value="1"/>
</dbReference>
<protein>
    <submittedName>
        <fullName evidence="2">Ubiquitin-conjugating enzyme</fullName>
    </submittedName>
</protein>
<dbReference type="PROSITE" id="PS50127">
    <property type="entry name" value="UBC_2"/>
    <property type="match status" value="1"/>
</dbReference>
<evidence type="ECO:0000313" key="3">
    <source>
        <dbReference type="Proteomes" id="UP000605986"/>
    </source>
</evidence>